<gene>
    <name evidence="2" type="ORF">HZH66_009782</name>
</gene>
<dbReference type="PROSITE" id="PS50222">
    <property type="entry name" value="EF_HAND_2"/>
    <property type="match status" value="2"/>
</dbReference>
<protein>
    <recommendedName>
        <fullName evidence="1">EF-hand domain-containing protein</fullName>
    </recommendedName>
</protein>
<dbReference type="SUPFAM" id="SSF47473">
    <property type="entry name" value="EF-hand"/>
    <property type="match status" value="1"/>
</dbReference>
<dbReference type="GO" id="GO:0005509">
    <property type="term" value="F:calcium ion binding"/>
    <property type="evidence" value="ECO:0007669"/>
    <property type="project" value="InterPro"/>
</dbReference>
<sequence>MVDTEYPIEVGRLSIQKNISERRISRRESLKLLVEEPTLLEKRLCEAFDIFDNARNNEVDVRDLGTIIRALGCVITEAELQEIQVQVEDVINNCVPLNKYIEYMYKAITERKFKPAEPEDLLKAFQLLDPENRGYIMKDDLEKTLMEIGEPFTKDEVAEMMAVACDPITKKVYYEYYINLLIVKLPKDKNAYAIVDRMEIEKLELMPKKRKLESLLMEAEEKELNI</sequence>
<dbReference type="Pfam" id="PF13499">
    <property type="entry name" value="EF-hand_7"/>
    <property type="match status" value="1"/>
</dbReference>
<evidence type="ECO:0000313" key="2">
    <source>
        <dbReference type="EMBL" id="KAF7391302.1"/>
    </source>
</evidence>
<keyword evidence="3" id="KW-1185">Reference proteome</keyword>
<comment type="caution">
    <text evidence="2">The sequence shown here is derived from an EMBL/GenBank/DDBJ whole genome shotgun (WGS) entry which is preliminary data.</text>
</comment>
<dbReference type="AlphaFoldDB" id="A0A834JQ62"/>
<dbReference type="InterPro" id="IPR011992">
    <property type="entry name" value="EF-hand-dom_pair"/>
</dbReference>
<dbReference type="PANTHER" id="PTHR46763:SF1">
    <property type="entry name" value="DYNEIN REGULATORY COMPLEX PROTEIN 8"/>
    <property type="match status" value="1"/>
</dbReference>
<dbReference type="EMBL" id="JACSEA010000010">
    <property type="protein sequence ID" value="KAF7391302.1"/>
    <property type="molecule type" value="Genomic_DNA"/>
</dbReference>
<dbReference type="InterPro" id="IPR002048">
    <property type="entry name" value="EF_hand_dom"/>
</dbReference>
<reference evidence="2" key="1">
    <citation type="journal article" date="2020" name="G3 (Bethesda)">
        <title>High-Quality Assemblies for Three Invasive Social Wasps from the &lt;i&gt;Vespula&lt;/i&gt; Genus.</title>
        <authorList>
            <person name="Harrop T.W.R."/>
            <person name="Guhlin J."/>
            <person name="McLaughlin G.M."/>
            <person name="Permina E."/>
            <person name="Stockwell P."/>
            <person name="Gilligan J."/>
            <person name="Le Lec M.F."/>
            <person name="Gruber M.A.M."/>
            <person name="Quinn O."/>
            <person name="Lovegrove M."/>
            <person name="Duncan E.J."/>
            <person name="Remnant E.J."/>
            <person name="Van Eeckhoven J."/>
            <person name="Graham B."/>
            <person name="Knapp R.A."/>
            <person name="Langford K.W."/>
            <person name="Kronenberg Z."/>
            <person name="Press M.O."/>
            <person name="Eacker S.M."/>
            <person name="Wilson-Rankin E.E."/>
            <person name="Purcell J."/>
            <person name="Lester P.J."/>
            <person name="Dearden P.K."/>
        </authorList>
    </citation>
    <scope>NUCLEOTIDE SEQUENCE</scope>
    <source>
        <strain evidence="2">Marl-1</strain>
    </source>
</reference>
<organism evidence="2 3">
    <name type="scientific">Vespula vulgaris</name>
    <name type="common">Yellow jacket</name>
    <name type="synonym">Wasp</name>
    <dbReference type="NCBI Taxonomy" id="7454"/>
    <lineage>
        <taxon>Eukaryota</taxon>
        <taxon>Metazoa</taxon>
        <taxon>Ecdysozoa</taxon>
        <taxon>Arthropoda</taxon>
        <taxon>Hexapoda</taxon>
        <taxon>Insecta</taxon>
        <taxon>Pterygota</taxon>
        <taxon>Neoptera</taxon>
        <taxon>Endopterygota</taxon>
        <taxon>Hymenoptera</taxon>
        <taxon>Apocrita</taxon>
        <taxon>Aculeata</taxon>
        <taxon>Vespoidea</taxon>
        <taxon>Vespidae</taxon>
        <taxon>Vespinae</taxon>
        <taxon>Vespula</taxon>
    </lineage>
</organism>
<dbReference type="Proteomes" id="UP000614350">
    <property type="component" value="Unassembled WGS sequence"/>
</dbReference>
<dbReference type="Gene3D" id="1.10.238.10">
    <property type="entry name" value="EF-hand"/>
    <property type="match status" value="2"/>
</dbReference>
<name>A0A834JQ62_VESVU</name>
<proteinExistence type="predicted"/>
<accession>A0A834JQ62</accession>
<feature type="domain" description="EF-hand" evidence="1">
    <location>
        <begin position="116"/>
        <end position="151"/>
    </location>
</feature>
<dbReference type="FunFam" id="1.10.238.10:FF:000001">
    <property type="entry name" value="Calmodulin 1"/>
    <property type="match status" value="1"/>
</dbReference>
<evidence type="ECO:0000259" key="1">
    <source>
        <dbReference type="PROSITE" id="PS50222"/>
    </source>
</evidence>
<evidence type="ECO:0000313" key="3">
    <source>
        <dbReference type="Proteomes" id="UP000614350"/>
    </source>
</evidence>
<feature type="domain" description="EF-hand" evidence="1">
    <location>
        <begin position="39"/>
        <end position="74"/>
    </location>
</feature>
<dbReference type="PANTHER" id="PTHR46763">
    <property type="entry name" value="DYNEIN REGULATORY COMPLEX PROTEIN 8"/>
    <property type="match status" value="1"/>
</dbReference>